<accession>F1ADN7</accession>
<keyword evidence="2" id="KW-1185">Reference proteome</keyword>
<dbReference type="EMBL" id="GU393987">
    <property type="protein sequence ID" value="ADD21639.1"/>
    <property type="molecule type" value="Genomic_DNA"/>
</dbReference>
<keyword evidence="1" id="KW-0418">Kinase</keyword>
<dbReference type="GO" id="GO:0016301">
    <property type="term" value="F:kinase activity"/>
    <property type="evidence" value="ECO:0007669"/>
    <property type="project" value="UniProtKB-KW"/>
</dbReference>
<reference evidence="1 2" key="1">
    <citation type="submission" date="2010-01" db="EMBL/GenBank/DDBJ databases">
        <authorList>
            <person name="Kropinski A.M."/>
            <person name="Agwai U."/>
            <person name="Lingohr E.J."/>
            <person name="Poindexter J.S."/>
            <person name="Wright E.R."/>
        </authorList>
    </citation>
    <scope>NUCLEOTIDE SEQUENCE [LARGE SCALE GENOMIC DNA]</scope>
</reference>
<name>F1ADN7_9CAUD</name>
<sequence>MWREPGFNTRNMQAREARALPLDAVLGKPVSRVDGRMVAKGPNLQQVVKDLSPGLIDLNRTAMVRRMQEDIARWAMAGRIGKPGELPRFADLPPVRKDRDAGRALADGRCNCSMCRKVDGMGARMGARMVAWDDRLGLNRVVEPSFQNPGPRVATPAEIEEAKATGLKAGQINQSLHDAFNMIPGRVSPYNYAKSQPWMQEVTNFMRSKGWKYAGGGYFSVVFTKGELAIKLGTKAEDSGAAYAAWARDNQGLAGVPVIHEIERFGRQSYMVLMPRYQEVKDYEQARRVMAGNMGEVSSTYKKIAKFFKGVAEMDLHGDNIMRDPITGTIIITDPVSFKAGQKPGF</sequence>
<proteinExistence type="predicted"/>
<organism evidence="1 2">
    <name type="scientific">Caulobacter phage Cd1</name>
    <dbReference type="NCBI Taxonomy" id="718008"/>
    <lineage>
        <taxon>Viruses</taxon>
        <taxon>Duplodnaviria</taxon>
        <taxon>Heunggongvirae</taxon>
        <taxon>Uroviricota</taxon>
        <taxon>Caudoviricetes</taxon>
        <taxon>Autographivirales</taxon>
        <taxon>Autonotataviridae</taxon>
        <taxon>Conareevirus</taxon>
        <taxon>Conareevirus Cd1</taxon>
    </lineage>
</organism>
<protein>
    <submittedName>
        <fullName evidence="1">Protein kinase</fullName>
    </submittedName>
</protein>
<keyword evidence="1" id="KW-0808">Transferase</keyword>
<dbReference type="Proteomes" id="UP000373977">
    <property type="component" value="Segment"/>
</dbReference>
<evidence type="ECO:0000313" key="2">
    <source>
        <dbReference type="Proteomes" id="UP000373977"/>
    </source>
</evidence>
<evidence type="ECO:0000313" key="1">
    <source>
        <dbReference type="EMBL" id="ADD21639.1"/>
    </source>
</evidence>